<reference evidence="1" key="3">
    <citation type="journal article" date="2017" name="Nature">
        <title>Genome sequence of the progenitor of the wheat D genome Aegilops tauschii.</title>
        <authorList>
            <person name="Luo M.C."/>
            <person name="Gu Y.Q."/>
            <person name="Puiu D."/>
            <person name="Wang H."/>
            <person name="Twardziok S.O."/>
            <person name="Deal K.R."/>
            <person name="Huo N."/>
            <person name="Zhu T."/>
            <person name="Wang L."/>
            <person name="Wang Y."/>
            <person name="McGuire P.E."/>
            <person name="Liu S."/>
            <person name="Long H."/>
            <person name="Ramasamy R.K."/>
            <person name="Rodriguez J.C."/>
            <person name="Van S.L."/>
            <person name="Yuan L."/>
            <person name="Wang Z."/>
            <person name="Xia Z."/>
            <person name="Xiao L."/>
            <person name="Anderson O.D."/>
            <person name="Ouyang S."/>
            <person name="Liang Y."/>
            <person name="Zimin A.V."/>
            <person name="Pertea G."/>
            <person name="Qi P."/>
            <person name="Bennetzen J.L."/>
            <person name="Dai X."/>
            <person name="Dawson M.W."/>
            <person name="Muller H.G."/>
            <person name="Kugler K."/>
            <person name="Rivarola-Duarte L."/>
            <person name="Spannagl M."/>
            <person name="Mayer K.F.X."/>
            <person name="Lu F.H."/>
            <person name="Bevan M.W."/>
            <person name="Leroy P."/>
            <person name="Li P."/>
            <person name="You F.M."/>
            <person name="Sun Q."/>
            <person name="Liu Z."/>
            <person name="Lyons E."/>
            <person name="Wicker T."/>
            <person name="Salzberg S.L."/>
            <person name="Devos K.M."/>
            <person name="Dvorak J."/>
        </authorList>
    </citation>
    <scope>NUCLEOTIDE SEQUENCE [LARGE SCALE GENOMIC DNA]</scope>
    <source>
        <strain evidence="1">cv. AL8/78</strain>
    </source>
</reference>
<accession>A0A453NHH2</accession>
<evidence type="ECO:0000313" key="1">
    <source>
        <dbReference type="EnsemblPlants" id="AET6Gv20378000.1"/>
    </source>
</evidence>
<organism evidence="1 2">
    <name type="scientific">Aegilops tauschii subsp. strangulata</name>
    <name type="common">Goatgrass</name>
    <dbReference type="NCBI Taxonomy" id="200361"/>
    <lineage>
        <taxon>Eukaryota</taxon>
        <taxon>Viridiplantae</taxon>
        <taxon>Streptophyta</taxon>
        <taxon>Embryophyta</taxon>
        <taxon>Tracheophyta</taxon>
        <taxon>Spermatophyta</taxon>
        <taxon>Magnoliopsida</taxon>
        <taxon>Liliopsida</taxon>
        <taxon>Poales</taxon>
        <taxon>Poaceae</taxon>
        <taxon>BOP clade</taxon>
        <taxon>Pooideae</taxon>
        <taxon>Triticodae</taxon>
        <taxon>Triticeae</taxon>
        <taxon>Triticinae</taxon>
        <taxon>Aegilops</taxon>
    </lineage>
</organism>
<dbReference type="Proteomes" id="UP000015105">
    <property type="component" value="Chromosome 6D"/>
</dbReference>
<name>A0A453NHH2_AEGTS</name>
<reference evidence="2" key="2">
    <citation type="journal article" date="2017" name="Nat. Plants">
        <title>The Aegilops tauschii genome reveals multiple impacts of transposons.</title>
        <authorList>
            <person name="Zhao G."/>
            <person name="Zou C."/>
            <person name="Li K."/>
            <person name="Wang K."/>
            <person name="Li T."/>
            <person name="Gao L."/>
            <person name="Zhang X."/>
            <person name="Wang H."/>
            <person name="Yang Z."/>
            <person name="Liu X."/>
            <person name="Jiang W."/>
            <person name="Mao L."/>
            <person name="Kong X."/>
            <person name="Jiao Y."/>
            <person name="Jia J."/>
        </authorList>
    </citation>
    <scope>NUCLEOTIDE SEQUENCE [LARGE SCALE GENOMIC DNA]</scope>
    <source>
        <strain evidence="2">cv. AL8/78</strain>
    </source>
</reference>
<keyword evidence="2" id="KW-1185">Reference proteome</keyword>
<dbReference type="EnsemblPlants" id="AET6Gv20378000.1">
    <property type="protein sequence ID" value="AET6Gv20378000.1"/>
    <property type="gene ID" value="AET6Gv20378000"/>
</dbReference>
<protein>
    <submittedName>
        <fullName evidence="1">Uncharacterized protein</fullName>
    </submittedName>
</protein>
<dbReference type="Gramene" id="AET6Gv20378000.2">
    <property type="protein sequence ID" value="AET6Gv20378000.2"/>
    <property type="gene ID" value="AET6Gv20378000"/>
</dbReference>
<sequence>MFGPAALQTCTDSPYLSAPGSSDAIIVLHYPLPTVLHLLPLASPTNHIKSPFLSHRLDFILGRSPPLNFSLLTNLSARDRAMPEKDDAAARGCGDGIRGALHLLLPPSPQSGETKPIYLGFWCGMLRRWTGRGFSLSR</sequence>
<dbReference type="Gramene" id="AET6Gv20378000.1">
    <property type="protein sequence ID" value="AET6Gv20378000.1"/>
    <property type="gene ID" value="AET6Gv20378000"/>
</dbReference>
<reference evidence="2" key="1">
    <citation type="journal article" date="2014" name="Science">
        <title>Ancient hybridizations among the ancestral genomes of bread wheat.</title>
        <authorList>
            <consortium name="International Wheat Genome Sequencing Consortium,"/>
            <person name="Marcussen T."/>
            <person name="Sandve S.R."/>
            <person name="Heier L."/>
            <person name="Spannagl M."/>
            <person name="Pfeifer M."/>
            <person name="Jakobsen K.S."/>
            <person name="Wulff B.B."/>
            <person name="Steuernagel B."/>
            <person name="Mayer K.F."/>
            <person name="Olsen O.A."/>
        </authorList>
    </citation>
    <scope>NUCLEOTIDE SEQUENCE [LARGE SCALE GENOMIC DNA]</scope>
    <source>
        <strain evidence="2">cv. AL8/78</strain>
    </source>
</reference>
<proteinExistence type="predicted"/>
<dbReference type="EnsemblPlants" id="AET6Gv20378000.2">
    <property type="protein sequence ID" value="AET6Gv20378000.2"/>
    <property type="gene ID" value="AET6Gv20378000"/>
</dbReference>
<evidence type="ECO:0000313" key="2">
    <source>
        <dbReference type="Proteomes" id="UP000015105"/>
    </source>
</evidence>
<reference evidence="1" key="5">
    <citation type="journal article" date="2021" name="G3 (Bethesda)">
        <title>Aegilops tauschii genome assembly Aet v5.0 features greater sequence contiguity and improved annotation.</title>
        <authorList>
            <person name="Wang L."/>
            <person name="Zhu T."/>
            <person name="Rodriguez J.C."/>
            <person name="Deal K.R."/>
            <person name="Dubcovsky J."/>
            <person name="McGuire P.E."/>
            <person name="Lux T."/>
            <person name="Spannagl M."/>
            <person name="Mayer K.F.X."/>
            <person name="Baldrich P."/>
            <person name="Meyers B.C."/>
            <person name="Huo N."/>
            <person name="Gu Y.Q."/>
            <person name="Zhou H."/>
            <person name="Devos K.M."/>
            <person name="Bennetzen J.L."/>
            <person name="Unver T."/>
            <person name="Budak H."/>
            <person name="Gulick P.J."/>
            <person name="Galiba G."/>
            <person name="Kalapos B."/>
            <person name="Nelson D.R."/>
            <person name="Li P."/>
            <person name="You F.M."/>
            <person name="Luo M.C."/>
            <person name="Dvorak J."/>
        </authorList>
    </citation>
    <scope>NUCLEOTIDE SEQUENCE [LARGE SCALE GENOMIC DNA]</scope>
    <source>
        <strain evidence="1">cv. AL8/78</strain>
    </source>
</reference>
<reference evidence="1" key="4">
    <citation type="submission" date="2019-03" db="UniProtKB">
        <authorList>
            <consortium name="EnsemblPlants"/>
        </authorList>
    </citation>
    <scope>IDENTIFICATION</scope>
</reference>
<dbReference type="AlphaFoldDB" id="A0A453NHH2"/>